<dbReference type="InterPro" id="IPR013320">
    <property type="entry name" value="ConA-like_dom_sf"/>
</dbReference>
<evidence type="ECO:0000259" key="3">
    <source>
        <dbReference type="Pfam" id="PF22925"/>
    </source>
</evidence>
<name>A0A422MZ67_9TRYP</name>
<evidence type="ECO:0000313" key="5">
    <source>
        <dbReference type="Proteomes" id="UP000284403"/>
    </source>
</evidence>
<dbReference type="EMBL" id="MKKU01001030">
    <property type="protein sequence ID" value="RNE98477.1"/>
    <property type="molecule type" value="Genomic_DNA"/>
</dbReference>
<comment type="caution">
    <text evidence="4">The sequence shown here is derived from an EMBL/GenBank/DDBJ whole genome shotgun (WGS) entry which is preliminary data.</text>
</comment>
<evidence type="ECO:0000256" key="1">
    <source>
        <dbReference type="SAM" id="MobiDB-lite"/>
    </source>
</evidence>
<dbReference type="OrthoDB" id="248414at2759"/>
<dbReference type="GeneID" id="40322831"/>
<keyword evidence="5" id="KW-1185">Reference proteome</keyword>
<dbReference type="InterPro" id="IPR011040">
    <property type="entry name" value="Sialidase"/>
</dbReference>
<sequence length="644" mass="67672">APALIVGEVQRSVGERGERRVSWGEPRPLDSILAGQMQQQSWEGLGPARMSRGVAVGDATVLFPLAGFTTDGTGRRACTVMRSEDNGGSWRLHAAPVVAQDCNSATLLEWEGKLFMATSGFSQWRRRVFESGDEGKTWNEAAGPFARLLGDAHALPLLDPSAALITATIAGRSVLLYTTLSAHSVERQTHHLLHLWLSDGARAHDVGPISTAAEAGHAPFSSLLYTRGELFALYSRVGESGSSDSLVFARLSQQLQRIKTVLQTWKDVDARVAKLCSSDTAAAKGAAEPAAACVGAMPTDGLVGFLSNNGNNTHWKDEYLGAGATVSGAEKVVNGFALAGRGASIVWPVGGGRRNPGHDSVGEEVTLVAMVTINEAPPTVTPLLGVGTAEAGMYLGLWYDEEKRWRTDFGAEGGNAQTLAWEEGKAYRVVLTVENGTGLAYVDGQLVGSLEEKPPFVDVLPPHLPPREHFPRERPPERVSHIFVGEYRYREVNAEAHVTVKNVLLYNRCFNASEVAALQEKEKEEASVTAPEEVPLRTAASAVSDPTNSAHDEAAAAGRVTEEPSGAAGTGPATTDAAGSSAGDASVPRGAPAPGLNNASAALAKEAAGTVQREAGGGDGSARGRVSAVLSLLLLALWGLSALC</sequence>
<evidence type="ECO:0000313" key="4">
    <source>
        <dbReference type="EMBL" id="RNE98477.1"/>
    </source>
</evidence>
<dbReference type="PRINTS" id="PR01803">
    <property type="entry name" value="TCSIALIDASE"/>
</dbReference>
<accession>A0A422MZ67</accession>
<dbReference type="InterPro" id="IPR055239">
    <property type="entry name" value="TS_C"/>
</dbReference>
<dbReference type="Proteomes" id="UP000284403">
    <property type="component" value="Unassembled WGS sequence"/>
</dbReference>
<evidence type="ECO:0000259" key="2">
    <source>
        <dbReference type="Pfam" id="PF13859"/>
    </source>
</evidence>
<feature type="domain" description="Trans-sialidase C-terminal" evidence="3">
    <location>
        <begin position="298"/>
        <end position="512"/>
    </location>
</feature>
<organism evidence="4 5">
    <name type="scientific">Trypanosoma conorhini</name>
    <dbReference type="NCBI Taxonomy" id="83891"/>
    <lineage>
        <taxon>Eukaryota</taxon>
        <taxon>Discoba</taxon>
        <taxon>Euglenozoa</taxon>
        <taxon>Kinetoplastea</taxon>
        <taxon>Metakinetoplastina</taxon>
        <taxon>Trypanosomatida</taxon>
        <taxon>Trypanosomatidae</taxon>
        <taxon>Trypanosoma</taxon>
    </lineage>
</organism>
<dbReference type="Pfam" id="PF22925">
    <property type="entry name" value="TS_C"/>
    <property type="match status" value="1"/>
</dbReference>
<feature type="compositionally biased region" description="Low complexity" evidence="1">
    <location>
        <begin position="564"/>
        <end position="586"/>
    </location>
</feature>
<protein>
    <submittedName>
        <fullName evidence="4">Trans-sialidase</fullName>
    </submittedName>
</protein>
<dbReference type="Pfam" id="PF13859">
    <property type="entry name" value="BNR_3"/>
    <property type="match status" value="1"/>
</dbReference>
<gene>
    <name evidence="4" type="ORF">Tco025E_09220</name>
</gene>
<feature type="domain" description="Sialidase" evidence="2">
    <location>
        <begin position="18"/>
        <end position="234"/>
    </location>
</feature>
<reference evidence="4 5" key="1">
    <citation type="journal article" date="2018" name="BMC Genomics">
        <title>Genomic comparison of Trypanosoma conorhini and Trypanosoma rangeli to Trypanosoma cruzi strains of high and low virulence.</title>
        <authorList>
            <person name="Bradwell K.R."/>
            <person name="Koparde V.N."/>
            <person name="Matveyev A.V."/>
            <person name="Serrano M.G."/>
            <person name="Alves J.M."/>
            <person name="Parikh H."/>
            <person name="Huang B."/>
            <person name="Lee V."/>
            <person name="Espinosa-Alvarez O."/>
            <person name="Ortiz P.A."/>
            <person name="Costa-Martins A.G."/>
            <person name="Teixeira M.M."/>
            <person name="Buck G.A."/>
        </authorList>
    </citation>
    <scope>NUCLEOTIDE SEQUENCE [LARGE SCALE GENOMIC DNA]</scope>
    <source>
        <strain evidence="4 5">025E</strain>
    </source>
</reference>
<dbReference type="SUPFAM" id="SSF49899">
    <property type="entry name" value="Concanavalin A-like lectins/glucanases"/>
    <property type="match status" value="1"/>
</dbReference>
<dbReference type="InterPro" id="IPR036278">
    <property type="entry name" value="Sialidase_sf"/>
</dbReference>
<dbReference type="Gene3D" id="2.120.10.10">
    <property type="match status" value="1"/>
</dbReference>
<proteinExistence type="predicted"/>
<dbReference type="SUPFAM" id="SSF50939">
    <property type="entry name" value="Sialidases"/>
    <property type="match status" value="1"/>
</dbReference>
<dbReference type="RefSeq" id="XP_029223843.1">
    <property type="nucleotide sequence ID" value="XM_029376044.1"/>
</dbReference>
<dbReference type="CDD" id="cd15482">
    <property type="entry name" value="Sialidase_non-viral"/>
    <property type="match status" value="1"/>
</dbReference>
<dbReference type="AlphaFoldDB" id="A0A422MZ67"/>
<feature type="non-terminal residue" evidence="4">
    <location>
        <position position="1"/>
    </location>
</feature>
<feature type="region of interest" description="Disordered" evidence="1">
    <location>
        <begin position="521"/>
        <end position="597"/>
    </location>
</feature>
<dbReference type="Gene3D" id="2.60.120.200">
    <property type="match status" value="1"/>
</dbReference>
<dbReference type="InterPro" id="IPR008377">
    <property type="entry name" value="Sialidase_trypan"/>
</dbReference>
<dbReference type="GO" id="GO:0004308">
    <property type="term" value="F:exo-alpha-sialidase activity"/>
    <property type="evidence" value="ECO:0007669"/>
    <property type="project" value="InterPro"/>
</dbReference>